<evidence type="ECO:0000313" key="1">
    <source>
        <dbReference type="EMBL" id="KAJ7536279.1"/>
    </source>
</evidence>
<accession>A0ACC2C2J2</accession>
<sequence length="286" mass="31937">MTQLSFLALVLLACCFLYSKPSTGLEIQSFLRNAVDFDGSSTSGAEWSYGCTDSPNGPSHWGELSPEWSKCSQGGLQSPIDIKTYEAEDNAALGPLNFVYDNDPQYENASLVYDGHNVLVKRGGGSLVINGVNYSSIQVEVHSPSEHTFNGKHYPLELRVVHQSSAGDYASVTALLEYDKEDNVMFVQYFPFLKDLQQDKALHLPVMVWTPEYDNHHYYLYKGSLTTPPCSENVTWIVLKQIYTVSPQQVEVLTSFLKTPSNRPTQPLNGRKVFSYDDAFEATMSS</sequence>
<comment type="caution">
    <text evidence="1">The sequence shown here is derived from an EMBL/GenBank/DDBJ whole genome shotgun (WGS) entry which is preliminary data.</text>
</comment>
<evidence type="ECO:0000313" key="2">
    <source>
        <dbReference type="Proteomes" id="UP001162992"/>
    </source>
</evidence>
<proteinExistence type="predicted"/>
<dbReference type="Proteomes" id="UP001162992">
    <property type="component" value="Chromosome 12"/>
</dbReference>
<keyword evidence="2" id="KW-1185">Reference proteome</keyword>
<protein>
    <submittedName>
        <fullName evidence="1">Uncharacterized protein</fullName>
    </submittedName>
</protein>
<gene>
    <name evidence="1" type="ORF">O6H91_12G063000</name>
</gene>
<dbReference type="EMBL" id="CM055103">
    <property type="protein sequence ID" value="KAJ7536279.1"/>
    <property type="molecule type" value="Genomic_DNA"/>
</dbReference>
<name>A0ACC2C2J2_DIPCM</name>
<reference evidence="2" key="1">
    <citation type="journal article" date="2024" name="Proc. Natl. Acad. Sci. U.S.A.">
        <title>Extraordinary preservation of gene collinearity over three hundred million years revealed in homosporous lycophytes.</title>
        <authorList>
            <person name="Li C."/>
            <person name="Wickell D."/>
            <person name="Kuo L.Y."/>
            <person name="Chen X."/>
            <person name="Nie B."/>
            <person name="Liao X."/>
            <person name="Peng D."/>
            <person name="Ji J."/>
            <person name="Jenkins J."/>
            <person name="Williams M."/>
            <person name="Shu S."/>
            <person name="Plott C."/>
            <person name="Barry K."/>
            <person name="Rajasekar S."/>
            <person name="Grimwood J."/>
            <person name="Han X."/>
            <person name="Sun S."/>
            <person name="Hou Z."/>
            <person name="He W."/>
            <person name="Dai G."/>
            <person name="Sun C."/>
            <person name="Schmutz J."/>
            <person name="Leebens-Mack J.H."/>
            <person name="Li F.W."/>
            <person name="Wang L."/>
        </authorList>
    </citation>
    <scope>NUCLEOTIDE SEQUENCE [LARGE SCALE GENOMIC DNA]</scope>
    <source>
        <strain evidence="2">cv. PW_Plant_1</strain>
    </source>
</reference>
<organism evidence="1 2">
    <name type="scientific">Diphasiastrum complanatum</name>
    <name type="common">Issler's clubmoss</name>
    <name type="synonym">Lycopodium complanatum</name>
    <dbReference type="NCBI Taxonomy" id="34168"/>
    <lineage>
        <taxon>Eukaryota</taxon>
        <taxon>Viridiplantae</taxon>
        <taxon>Streptophyta</taxon>
        <taxon>Embryophyta</taxon>
        <taxon>Tracheophyta</taxon>
        <taxon>Lycopodiopsida</taxon>
        <taxon>Lycopodiales</taxon>
        <taxon>Lycopodiaceae</taxon>
        <taxon>Lycopodioideae</taxon>
        <taxon>Diphasiastrum</taxon>
    </lineage>
</organism>